<dbReference type="InterPro" id="IPR008920">
    <property type="entry name" value="TF_FadR/GntR_C"/>
</dbReference>
<dbReference type="PROSITE" id="PS50949">
    <property type="entry name" value="HTH_GNTR"/>
    <property type="match status" value="1"/>
</dbReference>
<dbReference type="AlphaFoldDB" id="A0A081C9Q0"/>
<dbReference type="GO" id="GO:0003677">
    <property type="term" value="F:DNA binding"/>
    <property type="evidence" value="ECO:0007669"/>
    <property type="project" value="UniProtKB-KW"/>
</dbReference>
<keyword evidence="2" id="KW-0238">DNA-binding</keyword>
<evidence type="ECO:0000313" key="6">
    <source>
        <dbReference type="Proteomes" id="UP000030661"/>
    </source>
</evidence>
<evidence type="ECO:0000313" key="5">
    <source>
        <dbReference type="EMBL" id="GAK61305.1"/>
    </source>
</evidence>
<keyword evidence="6" id="KW-1185">Reference proteome</keyword>
<feature type="domain" description="HTH gntR-type" evidence="4">
    <location>
        <begin position="8"/>
        <end position="78"/>
    </location>
</feature>
<keyword evidence="3" id="KW-0804">Transcription</keyword>
<evidence type="ECO:0000256" key="3">
    <source>
        <dbReference type="ARBA" id="ARBA00023163"/>
    </source>
</evidence>
<dbReference type="InterPro" id="IPR036388">
    <property type="entry name" value="WH-like_DNA-bd_sf"/>
</dbReference>
<dbReference type="Gene3D" id="1.10.10.10">
    <property type="entry name" value="Winged helix-like DNA-binding domain superfamily/Winged helix DNA-binding domain"/>
    <property type="match status" value="1"/>
</dbReference>
<dbReference type="InterPro" id="IPR011711">
    <property type="entry name" value="GntR_C"/>
</dbReference>
<dbReference type="PANTHER" id="PTHR43537">
    <property type="entry name" value="TRANSCRIPTIONAL REGULATOR, GNTR FAMILY"/>
    <property type="match status" value="1"/>
</dbReference>
<proteinExistence type="predicted"/>
<name>A0A081C9Q0_VECG1</name>
<dbReference type="HOGENOM" id="CLU_017584_9_0_0"/>
<reference evidence="5" key="1">
    <citation type="journal article" date="2015" name="PeerJ">
        <title>First genomic representation of candidate bacterial phylum KSB3 points to enhanced environmental sensing as a trigger of wastewater bulking.</title>
        <authorList>
            <person name="Sekiguchi Y."/>
            <person name="Ohashi A."/>
            <person name="Parks D.H."/>
            <person name="Yamauchi T."/>
            <person name="Tyson G.W."/>
            <person name="Hugenholtz P."/>
        </authorList>
    </citation>
    <scope>NUCLEOTIDE SEQUENCE [LARGE SCALE GENOMIC DNA]</scope>
</reference>
<evidence type="ECO:0000256" key="1">
    <source>
        <dbReference type="ARBA" id="ARBA00023015"/>
    </source>
</evidence>
<dbReference type="Pfam" id="PF00392">
    <property type="entry name" value="GntR"/>
    <property type="match status" value="1"/>
</dbReference>
<organism evidence="5">
    <name type="scientific">Vecturithrix granuli</name>
    <dbReference type="NCBI Taxonomy" id="1499967"/>
    <lineage>
        <taxon>Bacteria</taxon>
        <taxon>Candidatus Moduliflexota</taxon>
        <taxon>Candidatus Vecturitrichia</taxon>
        <taxon>Candidatus Vecturitrichales</taxon>
        <taxon>Candidatus Vecturitrichaceae</taxon>
        <taxon>Candidatus Vecturithrix</taxon>
    </lineage>
</organism>
<dbReference type="GO" id="GO:0003700">
    <property type="term" value="F:DNA-binding transcription factor activity"/>
    <property type="evidence" value="ECO:0007669"/>
    <property type="project" value="InterPro"/>
</dbReference>
<dbReference type="EMBL" id="DF820478">
    <property type="protein sequence ID" value="GAK61305.1"/>
    <property type="molecule type" value="Genomic_DNA"/>
</dbReference>
<keyword evidence="1" id="KW-0805">Transcription regulation</keyword>
<dbReference type="SUPFAM" id="SSF48008">
    <property type="entry name" value="GntR ligand-binding domain-like"/>
    <property type="match status" value="1"/>
</dbReference>
<protein>
    <submittedName>
        <fullName evidence="5">Transcriptional regulator, GntR family</fullName>
    </submittedName>
</protein>
<dbReference type="SMART" id="SM00345">
    <property type="entry name" value="HTH_GNTR"/>
    <property type="match status" value="1"/>
</dbReference>
<dbReference type="eggNOG" id="COG2186">
    <property type="taxonomic scope" value="Bacteria"/>
</dbReference>
<dbReference type="SUPFAM" id="SSF46785">
    <property type="entry name" value="Winged helix' DNA-binding domain"/>
    <property type="match status" value="1"/>
</dbReference>
<dbReference type="PRINTS" id="PR00035">
    <property type="entry name" value="HTHGNTR"/>
</dbReference>
<evidence type="ECO:0000259" key="4">
    <source>
        <dbReference type="PROSITE" id="PS50949"/>
    </source>
</evidence>
<dbReference type="Gene3D" id="1.20.120.530">
    <property type="entry name" value="GntR ligand-binding domain-like"/>
    <property type="match status" value="1"/>
</dbReference>
<dbReference type="SMART" id="SM00895">
    <property type="entry name" value="FCD"/>
    <property type="match status" value="1"/>
</dbReference>
<accession>A0A081C9Q0</accession>
<dbReference type="Proteomes" id="UP000030661">
    <property type="component" value="Unassembled WGS sequence"/>
</dbReference>
<sequence length="238" mass="27205">MFRHARSNRVFEDVVDQIQEAILEGKLQVGEKLPAERELQAMFHTSRGTLREALRVLEQRGLIEIKRGVSGGAIVKKISSDEMSESLALLIRSQKVSIAHLVEFRKDLEGMVAALAAQRATDQDIKTLNALLHEASTHLSAEEPDWEAFIQIDRQVHLELARITGNPLYRLILHTIHTNIHRYYDLFLPKSAANRQEEYHNLCEIVQAIADHNAERASELARAHIFRFANYTNQVDFH</sequence>
<dbReference type="Pfam" id="PF07729">
    <property type="entry name" value="FCD"/>
    <property type="match status" value="1"/>
</dbReference>
<dbReference type="InterPro" id="IPR036390">
    <property type="entry name" value="WH_DNA-bd_sf"/>
</dbReference>
<dbReference type="PANTHER" id="PTHR43537:SF49">
    <property type="entry name" value="TRANSCRIPTIONAL REGULATORY PROTEIN"/>
    <property type="match status" value="1"/>
</dbReference>
<dbReference type="InterPro" id="IPR000524">
    <property type="entry name" value="Tscrpt_reg_HTH_GntR"/>
</dbReference>
<evidence type="ECO:0000256" key="2">
    <source>
        <dbReference type="ARBA" id="ARBA00023125"/>
    </source>
</evidence>
<gene>
    <name evidence="5" type="ORF">U27_01205</name>
</gene>
<dbReference type="CDD" id="cd07377">
    <property type="entry name" value="WHTH_GntR"/>
    <property type="match status" value="1"/>
</dbReference>
<dbReference type="STRING" id="1499967.U27_01205"/>